<comment type="similarity">
    <text evidence="1 5">Belongs to the 5-formyltetrahydrofolate cyclo-ligase family.</text>
</comment>
<dbReference type="GO" id="GO:0005524">
    <property type="term" value="F:ATP binding"/>
    <property type="evidence" value="ECO:0007669"/>
    <property type="project" value="UniProtKB-KW"/>
</dbReference>
<dbReference type="Proteomes" id="UP000886822">
    <property type="component" value="Unassembled WGS sequence"/>
</dbReference>
<dbReference type="InterPro" id="IPR037171">
    <property type="entry name" value="NagB/RpiA_transferase-like"/>
</dbReference>
<feature type="binding site" evidence="4">
    <location>
        <position position="50"/>
    </location>
    <ligand>
        <name>substrate</name>
    </ligand>
</feature>
<dbReference type="AlphaFoldDB" id="A0A9D1U4G9"/>
<evidence type="ECO:0000313" key="6">
    <source>
        <dbReference type="EMBL" id="HIW71382.1"/>
    </source>
</evidence>
<proteinExistence type="inferred from homology"/>
<gene>
    <name evidence="6" type="ORF">H9875_02020</name>
</gene>
<feature type="binding site" evidence="4">
    <location>
        <begin position="4"/>
        <end position="8"/>
    </location>
    <ligand>
        <name>ATP</name>
        <dbReference type="ChEBI" id="CHEBI:30616"/>
    </ligand>
</feature>
<dbReference type="Gene3D" id="3.40.50.10420">
    <property type="entry name" value="NagB/RpiA/CoA transferase-like"/>
    <property type="match status" value="1"/>
</dbReference>
<keyword evidence="3 4" id="KW-0067">ATP-binding</keyword>
<keyword evidence="5" id="KW-0460">Magnesium</keyword>
<dbReference type="EMBL" id="DXGJ01000019">
    <property type="protein sequence ID" value="HIW71382.1"/>
    <property type="molecule type" value="Genomic_DNA"/>
</dbReference>
<keyword evidence="5" id="KW-0479">Metal-binding</keyword>
<dbReference type="PANTHER" id="PTHR23407:SF1">
    <property type="entry name" value="5-FORMYLTETRAHYDROFOLATE CYCLO-LIGASE"/>
    <property type="match status" value="1"/>
</dbReference>
<dbReference type="Pfam" id="PF01812">
    <property type="entry name" value="5-FTHF_cyc-lig"/>
    <property type="match status" value="1"/>
</dbReference>
<feature type="binding site" evidence="4">
    <location>
        <begin position="131"/>
        <end position="139"/>
    </location>
    <ligand>
        <name>ATP</name>
        <dbReference type="ChEBI" id="CHEBI:30616"/>
    </ligand>
</feature>
<evidence type="ECO:0000256" key="1">
    <source>
        <dbReference type="ARBA" id="ARBA00010638"/>
    </source>
</evidence>
<name>A0A9D1U4G9_9LACO</name>
<dbReference type="NCBIfam" id="TIGR02727">
    <property type="entry name" value="MTHFS_bact"/>
    <property type="match status" value="1"/>
</dbReference>
<dbReference type="SUPFAM" id="SSF100950">
    <property type="entry name" value="NagB/RpiA/CoA transferase-like"/>
    <property type="match status" value="1"/>
</dbReference>
<feature type="binding site" evidence="4">
    <location>
        <position position="55"/>
    </location>
    <ligand>
        <name>substrate</name>
    </ligand>
</feature>
<reference evidence="6" key="2">
    <citation type="submission" date="2021-04" db="EMBL/GenBank/DDBJ databases">
        <authorList>
            <person name="Gilroy R."/>
        </authorList>
    </citation>
    <scope>NUCLEOTIDE SEQUENCE</scope>
    <source>
        <strain evidence="6">CHK173-259</strain>
    </source>
</reference>
<comment type="catalytic activity">
    <reaction evidence="5">
        <text>(6S)-5-formyl-5,6,7,8-tetrahydrofolate + ATP = (6R)-5,10-methenyltetrahydrofolate + ADP + phosphate</text>
        <dbReference type="Rhea" id="RHEA:10488"/>
        <dbReference type="ChEBI" id="CHEBI:30616"/>
        <dbReference type="ChEBI" id="CHEBI:43474"/>
        <dbReference type="ChEBI" id="CHEBI:57455"/>
        <dbReference type="ChEBI" id="CHEBI:57457"/>
        <dbReference type="ChEBI" id="CHEBI:456216"/>
        <dbReference type="EC" id="6.3.3.2"/>
    </reaction>
</comment>
<dbReference type="GO" id="GO:0009396">
    <property type="term" value="P:folic acid-containing compound biosynthetic process"/>
    <property type="evidence" value="ECO:0007669"/>
    <property type="project" value="TreeGrafter"/>
</dbReference>
<dbReference type="PANTHER" id="PTHR23407">
    <property type="entry name" value="ATPASE INHIBITOR/5-FORMYLTETRAHYDROFOLATE CYCLO-LIGASE"/>
    <property type="match status" value="1"/>
</dbReference>
<reference evidence="6" key="1">
    <citation type="journal article" date="2021" name="PeerJ">
        <title>Extensive microbial diversity within the chicken gut microbiome revealed by metagenomics and culture.</title>
        <authorList>
            <person name="Gilroy R."/>
            <person name="Ravi A."/>
            <person name="Getino M."/>
            <person name="Pursley I."/>
            <person name="Horton D.L."/>
            <person name="Alikhan N.F."/>
            <person name="Baker D."/>
            <person name="Gharbi K."/>
            <person name="Hall N."/>
            <person name="Watson M."/>
            <person name="Adriaenssens E.M."/>
            <person name="Foster-Nyarko E."/>
            <person name="Jarju S."/>
            <person name="Secka A."/>
            <person name="Antonio M."/>
            <person name="Oren A."/>
            <person name="Chaudhuri R.R."/>
            <person name="La Ragione R."/>
            <person name="Hildebrand F."/>
            <person name="Pallen M.J."/>
        </authorList>
    </citation>
    <scope>NUCLEOTIDE SEQUENCE</scope>
    <source>
        <strain evidence="6">CHK173-259</strain>
    </source>
</reference>
<dbReference type="PIRSF" id="PIRSF006806">
    <property type="entry name" value="FTHF_cligase"/>
    <property type="match status" value="1"/>
</dbReference>
<accession>A0A9D1U4G9</accession>
<dbReference type="EC" id="6.3.3.2" evidence="5"/>
<evidence type="ECO:0000256" key="3">
    <source>
        <dbReference type="ARBA" id="ARBA00022840"/>
    </source>
</evidence>
<dbReference type="GO" id="GO:0046872">
    <property type="term" value="F:metal ion binding"/>
    <property type="evidence" value="ECO:0007669"/>
    <property type="project" value="UniProtKB-KW"/>
</dbReference>
<dbReference type="GO" id="GO:0035999">
    <property type="term" value="P:tetrahydrofolate interconversion"/>
    <property type="evidence" value="ECO:0007669"/>
    <property type="project" value="TreeGrafter"/>
</dbReference>
<sequence length="183" mass="19833">MMDKKQLRQQTIQALATMPADQRETASQQLYAALMALPAWQQAQTIATTISGDIELATQPIIAAAQAAGKTVAVPQTLPHRQMAFRELTPTTTMITTPFGLREPQDGPVIAPADFDLIVVPGLKFAVTGERLGFGGGYYDRYLPQTTGVKVALALPAQRASRPEWPVEDFDVLLDAVLTTNLN</sequence>
<dbReference type="GO" id="GO:0030272">
    <property type="term" value="F:5-formyltetrahydrofolate cyclo-ligase activity"/>
    <property type="evidence" value="ECO:0007669"/>
    <property type="project" value="UniProtKB-EC"/>
</dbReference>
<protein>
    <recommendedName>
        <fullName evidence="5">5-formyltetrahydrofolate cyclo-ligase</fullName>
        <ecNumber evidence="5">6.3.3.2</ecNumber>
    </recommendedName>
</protein>
<keyword evidence="6" id="KW-0436">Ligase</keyword>
<keyword evidence="2 4" id="KW-0547">Nucleotide-binding</keyword>
<evidence type="ECO:0000313" key="7">
    <source>
        <dbReference type="Proteomes" id="UP000886822"/>
    </source>
</evidence>
<dbReference type="InterPro" id="IPR024185">
    <property type="entry name" value="FTHF_cligase-like_sf"/>
</dbReference>
<evidence type="ECO:0000256" key="4">
    <source>
        <dbReference type="PIRSR" id="PIRSR006806-1"/>
    </source>
</evidence>
<comment type="caution">
    <text evidence="6">The sequence shown here is derived from an EMBL/GenBank/DDBJ whole genome shotgun (WGS) entry which is preliminary data.</text>
</comment>
<organism evidence="6 7">
    <name type="scientific">Candidatus Levilactobacillus faecigallinarum</name>
    <dbReference type="NCBI Taxonomy" id="2838638"/>
    <lineage>
        <taxon>Bacteria</taxon>
        <taxon>Bacillati</taxon>
        <taxon>Bacillota</taxon>
        <taxon>Bacilli</taxon>
        <taxon>Lactobacillales</taxon>
        <taxon>Lactobacillaceae</taxon>
        <taxon>Levilactobacillus</taxon>
    </lineage>
</organism>
<evidence type="ECO:0000256" key="5">
    <source>
        <dbReference type="RuleBase" id="RU361279"/>
    </source>
</evidence>
<evidence type="ECO:0000256" key="2">
    <source>
        <dbReference type="ARBA" id="ARBA00022741"/>
    </source>
</evidence>
<dbReference type="InterPro" id="IPR002698">
    <property type="entry name" value="FTHF_cligase"/>
</dbReference>
<comment type="cofactor">
    <cofactor evidence="5">
        <name>Mg(2+)</name>
        <dbReference type="ChEBI" id="CHEBI:18420"/>
    </cofactor>
</comment>